<sequence length="63" mass="6708">MRAVTSRTAYSVPALSTSPPLAISMSRPEEIVPVLPMPPAALSDMSSVACTRPVTVRRPDADR</sequence>
<dbReference type="EMBL" id="CABPRZ010000037">
    <property type="protein sequence ID" value="VVE58750.1"/>
    <property type="molecule type" value="Genomic_DNA"/>
</dbReference>
<evidence type="ECO:0000313" key="1">
    <source>
        <dbReference type="EMBL" id="VVE58750.1"/>
    </source>
</evidence>
<dbReference type="AlphaFoldDB" id="A0A5E4ZEP0"/>
<evidence type="ECO:0000313" key="2">
    <source>
        <dbReference type="Proteomes" id="UP000414233"/>
    </source>
</evidence>
<name>A0A5E4ZEP0_9BURK</name>
<keyword evidence="2" id="KW-1185">Reference proteome</keyword>
<gene>
    <name evidence="1" type="ORF">PTE30175_05299</name>
</gene>
<proteinExistence type="predicted"/>
<accession>A0A5E4ZEP0</accession>
<protein>
    <submittedName>
        <fullName evidence="1">Uncharacterized protein</fullName>
    </submittedName>
</protein>
<reference evidence="1 2" key="1">
    <citation type="submission" date="2019-08" db="EMBL/GenBank/DDBJ databases">
        <authorList>
            <person name="Peeters C."/>
        </authorList>
    </citation>
    <scope>NUCLEOTIDE SEQUENCE [LARGE SCALE GENOMIC DNA]</scope>
    <source>
        <strain evidence="1 2">LMG 30175</strain>
    </source>
</reference>
<organism evidence="1 2">
    <name type="scientific">Pandoraea terrae</name>
    <dbReference type="NCBI Taxonomy" id="1537710"/>
    <lineage>
        <taxon>Bacteria</taxon>
        <taxon>Pseudomonadati</taxon>
        <taxon>Pseudomonadota</taxon>
        <taxon>Betaproteobacteria</taxon>
        <taxon>Burkholderiales</taxon>
        <taxon>Burkholderiaceae</taxon>
        <taxon>Pandoraea</taxon>
    </lineage>
</organism>
<dbReference type="Proteomes" id="UP000414233">
    <property type="component" value="Unassembled WGS sequence"/>
</dbReference>